<dbReference type="InterPro" id="IPR051335">
    <property type="entry name" value="Alanyl-tRNA_Editing_Enzymes"/>
</dbReference>
<feature type="domain" description="Alanyl-transfer RNA synthetases family profile" evidence="6">
    <location>
        <begin position="1"/>
        <end position="236"/>
    </location>
</feature>
<evidence type="ECO:0000256" key="3">
    <source>
        <dbReference type="ARBA" id="ARBA00022723"/>
    </source>
</evidence>
<dbReference type="SUPFAM" id="SSF55186">
    <property type="entry name" value="ThrRS/AlaRS common domain"/>
    <property type="match status" value="1"/>
</dbReference>
<dbReference type="InterPro" id="IPR018164">
    <property type="entry name" value="Ala-tRNA-synth_IIc_N"/>
</dbReference>
<evidence type="ECO:0000256" key="4">
    <source>
        <dbReference type="ARBA" id="ARBA00022833"/>
    </source>
</evidence>
<dbReference type="Pfam" id="PF07973">
    <property type="entry name" value="tRNA_SAD"/>
    <property type="match status" value="1"/>
</dbReference>
<dbReference type="InterPro" id="IPR012947">
    <property type="entry name" value="tRNA_SAD"/>
</dbReference>
<dbReference type="SMART" id="SM00863">
    <property type="entry name" value="tRNA_SAD"/>
    <property type="match status" value="1"/>
</dbReference>
<dbReference type="Gene3D" id="3.30.980.10">
    <property type="entry name" value="Threonyl-trna Synthetase, Chain A, domain 2"/>
    <property type="match status" value="1"/>
</dbReference>
<reference evidence="7" key="1">
    <citation type="submission" date="2019-08" db="EMBL/GenBank/DDBJ databases">
        <authorList>
            <person name="Kucharzyk K."/>
            <person name="Murdoch R.W."/>
            <person name="Higgins S."/>
            <person name="Loffler F."/>
        </authorList>
    </citation>
    <scope>NUCLEOTIDE SEQUENCE</scope>
</reference>
<dbReference type="EMBL" id="VSSQ01004322">
    <property type="protein sequence ID" value="MPM24692.1"/>
    <property type="molecule type" value="Genomic_DNA"/>
</dbReference>
<dbReference type="SUPFAM" id="SSF50447">
    <property type="entry name" value="Translation proteins"/>
    <property type="match status" value="1"/>
</dbReference>
<dbReference type="Pfam" id="PF02272">
    <property type="entry name" value="DHHA1"/>
    <property type="match status" value="1"/>
</dbReference>
<dbReference type="InterPro" id="IPR003156">
    <property type="entry name" value="DHHA1_dom"/>
</dbReference>
<dbReference type="GO" id="GO:0006419">
    <property type="term" value="P:alanyl-tRNA aminoacylation"/>
    <property type="evidence" value="ECO:0007669"/>
    <property type="project" value="InterPro"/>
</dbReference>
<dbReference type="PROSITE" id="PS50860">
    <property type="entry name" value="AA_TRNA_LIGASE_II_ALA"/>
    <property type="match status" value="1"/>
</dbReference>
<protein>
    <recommendedName>
        <fullName evidence="6">Alanyl-transfer RNA synthetases family profile domain-containing protein</fullName>
    </recommendedName>
</protein>
<dbReference type="Pfam" id="PF01411">
    <property type="entry name" value="tRNA-synt_2c"/>
    <property type="match status" value="1"/>
</dbReference>
<dbReference type="Gene3D" id="2.40.30.130">
    <property type="match status" value="1"/>
</dbReference>
<evidence type="ECO:0000256" key="2">
    <source>
        <dbReference type="ARBA" id="ARBA00004496"/>
    </source>
</evidence>
<dbReference type="GO" id="GO:0005737">
    <property type="term" value="C:cytoplasm"/>
    <property type="evidence" value="ECO:0007669"/>
    <property type="project" value="UniProtKB-SubCell"/>
</dbReference>
<dbReference type="AlphaFoldDB" id="A0A644Y7W9"/>
<evidence type="ECO:0000256" key="1">
    <source>
        <dbReference type="ARBA" id="ARBA00001947"/>
    </source>
</evidence>
<keyword evidence="4" id="KW-0862">Zinc</keyword>
<dbReference type="PANTHER" id="PTHR43462:SF1">
    <property type="entry name" value="ALANYL-TRNA EDITING PROTEIN AARSD1"/>
    <property type="match status" value="1"/>
</dbReference>
<evidence type="ECO:0000313" key="7">
    <source>
        <dbReference type="EMBL" id="MPM24692.1"/>
    </source>
</evidence>
<evidence type="ECO:0000259" key="6">
    <source>
        <dbReference type="PROSITE" id="PS50860"/>
    </source>
</evidence>
<evidence type="ECO:0000256" key="5">
    <source>
        <dbReference type="SAM" id="Coils"/>
    </source>
</evidence>
<proteinExistence type="predicted"/>
<keyword evidence="3" id="KW-0479">Metal-binding</keyword>
<dbReference type="GO" id="GO:0005524">
    <property type="term" value="F:ATP binding"/>
    <property type="evidence" value="ECO:0007669"/>
    <property type="project" value="InterPro"/>
</dbReference>
<sequence length="386" mass="42891">METEKLYYADPFLRDFTAKVLSCDQVKLGWAAVLDRTAFYPEGGGQPADQGTLDGVNVLDVHEKNGQVFHICENPVEIGETVTGHIDWTRRFDHMQQHSGEHILSGILCEAYHCDNVGFHLGADTVTIDYNTDITWEQALEAERRANDYIYADVPIEITYPSREELKSIDYRSKKELTGQVRIVRFPGADCCACCGTHVLRSGQVGLIKILSCQKFRDGVRMEILCGRRALDYLSKTWEQNRAVGQRLSVKIFDTAAAVERLEAELNDAKARQTQLEDELFARVAAEQTDKGDVVLFRSSLRTDGVRKLADAVSRACGGLAAVFAGEDGQYQYALIRADGGDISSLVKDLNTALRGRGGGRNGFAQGFVQSGKAEIEAFFEAFRRE</sequence>
<organism evidence="7">
    <name type="scientific">bioreactor metagenome</name>
    <dbReference type="NCBI Taxonomy" id="1076179"/>
    <lineage>
        <taxon>unclassified sequences</taxon>
        <taxon>metagenomes</taxon>
        <taxon>ecological metagenomes</taxon>
    </lineage>
</organism>
<dbReference type="InterPro" id="IPR009000">
    <property type="entry name" value="Transl_B-barrel_sf"/>
</dbReference>
<comment type="subcellular location">
    <subcellularLocation>
        <location evidence="2">Cytoplasm</location>
    </subcellularLocation>
</comment>
<feature type="coiled-coil region" evidence="5">
    <location>
        <begin position="252"/>
        <end position="279"/>
    </location>
</feature>
<dbReference type="GO" id="GO:0003676">
    <property type="term" value="F:nucleic acid binding"/>
    <property type="evidence" value="ECO:0007669"/>
    <property type="project" value="InterPro"/>
</dbReference>
<dbReference type="Gene3D" id="3.10.310.40">
    <property type="match status" value="1"/>
</dbReference>
<name>A0A644Y7W9_9ZZZZ</name>
<keyword evidence="5" id="KW-0175">Coiled coil</keyword>
<comment type="caution">
    <text evidence="7">The sequence shown here is derived from an EMBL/GenBank/DDBJ whole genome shotgun (WGS) entry which is preliminary data.</text>
</comment>
<comment type="cofactor">
    <cofactor evidence="1">
        <name>Zn(2+)</name>
        <dbReference type="ChEBI" id="CHEBI:29105"/>
    </cofactor>
</comment>
<dbReference type="PANTHER" id="PTHR43462">
    <property type="entry name" value="ALANYL-TRNA EDITING PROTEIN"/>
    <property type="match status" value="1"/>
</dbReference>
<dbReference type="GO" id="GO:0004813">
    <property type="term" value="F:alanine-tRNA ligase activity"/>
    <property type="evidence" value="ECO:0007669"/>
    <property type="project" value="InterPro"/>
</dbReference>
<dbReference type="InterPro" id="IPR018163">
    <property type="entry name" value="Thr/Ala-tRNA-synth_IIc_edit"/>
</dbReference>
<accession>A0A644Y7W9</accession>
<dbReference type="GO" id="GO:0002161">
    <property type="term" value="F:aminoacyl-tRNA deacylase activity"/>
    <property type="evidence" value="ECO:0007669"/>
    <property type="project" value="UniProtKB-ARBA"/>
</dbReference>
<dbReference type="GO" id="GO:0046872">
    <property type="term" value="F:metal ion binding"/>
    <property type="evidence" value="ECO:0007669"/>
    <property type="project" value="UniProtKB-KW"/>
</dbReference>
<gene>
    <name evidence="7" type="ORF">SDC9_71176</name>
</gene>
<dbReference type="InterPro" id="IPR018165">
    <property type="entry name" value="Ala-tRNA-synth_IIc_core"/>
</dbReference>